<dbReference type="Pfam" id="PF03781">
    <property type="entry name" value="FGE-sulfatase"/>
    <property type="match status" value="1"/>
</dbReference>
<dbReference type="EMBL" id="CP017708">
    <property type="protein sequence ID" value="AOY78742.1"/>
    <property type="molecule type" value="Genomic_DNA"/>
</dbReference>
<dbReference type="Pfam" id="PF19955">
    <property type="entry name" value="EAD1"/>
    <property type="match status" value="1"/>
</dbReference>
<evidence type="ECO:0000259" key="2">
    <source>
        <dbReference type="Pfam" id="PF19955"/>
    </source>
</evidence>
<sequence length="517" mass="59072">MNTGHTPGYLINKINDALCSAFPDKHKLEMMVLYELNIKLNEIASVGNLKVIVHNLIIHCQASNELEKLIDGALKQNPNNVQLKAINKEFKITTSLINILIPLERKLIKQMQQAYRACCHYEFWDDWKDELPDSFYDILKKLDDIPQPTDYEKLIVKFVDHLLLSLLVNGNIPKSQADKLEQWLKDNANNFYILLVYKQNLNPQPDPVILPNSKTQIALKQFSFEVVTVNRRGVIINRESQQARYFTQDLGNGVDLEMVSIPAGNFLMGSSKSERGSDGRERPVHQVSIQPFLLGKYQVTQAQWRAVVEKLPKVNWDLDPDPSKFKGENRPVEQVTWLDAVEFCDRLSKYTGKQYRLPSEAEWEYACRAGTTTPFHYGETITSKLANYNASNTYAEEAKGYSRGETTPVGSFPPNSFGLYDMHGNVWEWCADPLHDNYKGAPTDGSVWSTNHNPFNLLNPFNFNPFNNLNRYIMRGGSWDTLPGECRSAFRSDYYLNVPIFTLVKVGFRVAQSVGKI</sequence>
<name>A0A1D9FTQ6_MOOP1</name>
<dbReference type="InterPro" id="IPR045440">
    <property type="entry name" value="VMAP-M1"/>
</dbReference>
<dbReference type="SUPFAM" id="SSF56436">
    <property type="entry name" value="C-type lectin-like"/>
    <property type="match status" value="1"/>
</dbReference>
<dbReference type="InterPro" id="IPR045430">
    <property type="entry name" value="EAD1"/>
</dbReference>
<gene>
    <name evidence="4" type="ORF">BJP36_01385</name>
</gene>
<evidence type="ECO:0000259" key="3">
    <source>
        <dbReference type="Pfam" id="PF19963"/>
    </source>
</evidence>
<proteinExistence type="predicted"/>
<dbReference type="PANTHER" id="PTHR23150">
    <property type="entry name" value="SULFATASE MODIFYING FACTOR 1, 2"/>
    <property type="match status" value="1"/>
</dbReference>
<dbReference type="GO" id="GO:0120147">
    <property type="term" value="F:formylglycine-generating oxidase activity"/>
    <property type="evidence" value="ECO:0007669"/>
    <property type="project" value="TreeGrafter"/>
</dbReference>
<feature type="domain" description="Effector-associated" evidence="2">
    <location>
        <begin position="11"/>
        <end position="90"/>
    </location>
</feature>
<organism evidence="4 5">
    <name type="scientific">Moorena producens (strain JHB)</name>
    <dbReference type="NCBI Taxonomy" id="1454205"/>
    <lineage>
        <taxon>Bacteria</taxon>
        <taxon>Bacillati</taxon>
        <taxon>Cyanobacteriota</taxon>
        <taxon>Cyanophyceae</taxon>
        <taxon>Coleofasciculales</taxon>
        <taxon>Coleofasciculaceae</taxon>
        <taxon>Moorena</taxon>
    </lineage>
</organism>
<protein>
    <submittedName>
        <fullName evidence="4">SUMF1/EgtB/PvdO family nonheme iron enzyme</fullName>
    </submittedName>
</protein>
<dbReference type="AlphaFoldDB" id="A0A1D9FTQ6"/>
<evidence type="ECO:0000259" key="1">
    <source>
        <dbReference type="Pfam" id="PF03781"/>
    </source>
</evidence>
<evidence type="ECO:0000313" key="5">
    <source>
        <dbReference type="Proteomes" id="UP000176944"/>
    </source>
</evidence>
<dbReference type="InterPro" id="IPR005532">
    <property type="entry name" value="SUMF_dom"/>
</dbReference>
<dbReference type="Gene3D" id="3.90.1580.10">
    <property type="entry name" value="paralog of FGE (formylglycine-generating enzyme)"/>
    <property type="match status" value="1"/>
</dbReference>
<reference evidence="5" key="1">
    <citation type="submission" date="2016-10" db="EMBL/GenBank/DDBJ databases">
        <title>Comparative genomics uncovers the prolific and rare metabolic potential of the cyanobacterial genus Moorea.</title>
        <authorList>
            <person name="Leao T."/>
            <person name="Castelao G."/>
            <person name="Korobeynikov A."/>
            <person name="Monroe E.A."/>
            <person name="Podell S."/>
            <person name="Glukhov E."/>
            <person name="Allen E."/>
            <person name="Gerwick W.H."/>
            <person name="Gerwick L."/>
        </authorList>
    </citation>
    <scope>NUCLEOTIDE SEQUENCE [LARGE SCALE GENOMIC DNA]</scope>
    <source>
        <strain evidence="5">JHB</strain>
    </source>
</reference>
<dbReference type="InterPro" id="IPR042095">
    <property type="entry name" value="SUMF_sf"/>
</dbReference>
<dbReference type="InterPro" id="IPR051043">
    <property type="entry name" value="Sulfatase_Mod_Factor_Kinase"/>
</dbReference>
<dbReference type="Proteomes" id="UP000176944">
    <property type="component" value="Chromosome"/>
</dbReference>
<dbReference type="PANTHER" id="PTHR23150:SF19">
    <property type="entry name" value="FORMYLGLYCINE-GENERATING ENZYME"/>
    <property type="match status" value="1"/>
</dbReference>
<dbReference type="Pfam" id="PF19963">
    <property type="entry name" value="VMAP-M1"/>
    <property type="match status" value="1"/>
</dbReference>
<evidence type="ECO:0000313" key="4">
    <source>
        <dbReference type="EMBL" id="AOY78742.1"/>
    </source>
</evidence>
<feature type="domain" description="vWA-MoxR associated protein middle region 1" evidence="3">
    <location>
        <begin position="99"/>
        <end position="195"/>
    </location>
</feature>
<dbReference type="InterPro" id="IPR016187">
    <property type="entry name" value="CTDL_fold"/>
</dbReference>
<feature type="domain" description="Sulfatase-modifying factor enzyme-like" evidence="1">
    <location>
        <begin position="257"/>
        <end position="511"/>
    </location>
</feature>
<accession>A0A1D9FTQ6</accession>